<keyword evidence="3" id="KW-1185">Reference proteome</keyword>
<feature type="compositionally biased region" description="Basic and acidic residues" evidence="1">
    <location>
        <begin position="76"/>
        <end position="114"/>
    </location>
</feature>
<dbReference type="EMBL" id="JANPWB010000014">
    <property type="protein sequence ID" value="KAJ1101910.1"/>
    <property type="molecule type" value="Genomic_DNA"/>
</dbReference>
<evidence type="ECO:0000313" key="2">
    <source>
        <dbReference type="EMBL" id="KAJ1101910.1"/>
    </source>
</evidence>
<feature type="region of interest" description="Disordered" evidence="1">
    <location>
        <begin position="74"/>
        <end position="114"/>
    </location>
</feature>
<proteinExistence type="predicted"/>
<name>A0AAV7MDS8_PLEWA</name>
<comment type="caution">
    <text evidence="2">The sequence shown here is derived from an EMBL/GenBank/DDBJ whole genome shotgun (WGS) entry which is preliminary data.</text>
</comment>
<dbReference type="AlphaFoldDB" id="A0AAV7MDS8"/>
<dbReference type="Proteomes" id="UP001066276">
    <property type="component" value="Chromosome 10"/>
</dbReference>
<reference evidence="2" key="1">
    <citation type="journal article" date="2022" name="bioRxiv">
        <title>Sequencing and chromosome-scale assembly of the giantPleurodeles waltlgenome.</title>
        <authorList>
            <person name="Brown T."/>
            <person name="Elewa A."/>
            <person name="Iarovenko S."/>
            <person name="Subramanian E."/>
            <person name="Araus A.J."/>
            <person name="Petzold A."/>
            <person name="Susuki M."/>
            <person name="Suzuki K.-i.T."/>
            <person name="Hayashi T."/>
            <person name="Toyoda A."/>
            <person name="Oliveira C."/>
            <person name="Osipova E."/>
            <person name="Leigh N.D."/>
            <person name="Simon A."/>
            <person name="Yun M.H."/>
        </authorList>
    </citation>
    <scope>NUCLEOTIDE SEQUENCE</scope>
    <source>
        <strain evidence="2">20211129_DDA</strain>
        <tissue evidence="2">Liver</tissue>
    </source>
</reference>
<gene>
    <name evidence="2" type="ORF">NDU88_006973</name>
</gene>
<evidence type="ECO:0000256" key="1">
    <source>
        <dbReference type="SAM" id="MobiDB-lite"/>
    </source>
</evidence>
<accession>A0AAV7MDS8</accession>
<evidence type="ECO:0000313" key="3">
    <source>
        <dbReference type="Proteomes" id="UP001066276"/>
    </source>
</evidence>
<organism evidence="2 3">
    <name type="scientific">Pleurodeles waltl</name>
    <name type="common">Iberian ribbed newt</name>
    <dbReference type="NCBI Taxonomy" id="8319"/>
    <lineage>
        <taxon>Eukaryota</taxon>
        <taxon>Metazoa</taxon>
        <taxon>Chordata</taxon>
        <taxon>Craniata</taxon>
        <taxon>Vertebrata</taxon>
        <taxon>Euteleostomi</taxon>
        <taxon>Amphibia</taxon>
        <taxon>Batrachia</taxon>
        <taxon>Caudata</taxon>
        <taxon>Salamandroidea</taxon>
        <taxon>Salamandridae</taxon>
        <taxon>Pleurodelinae</taxon>
        <taxon>Pleurodeles</taxon>
    </lineage>
</organism>
<protein>
    <submittedName>
        <fullName evidence="2">Uncharacterized protein</fullName>
    </submittedName>
</protein>
<sequence>MSLCSTRCKLRHGDAPGTDELLGAPQLARQRVTLKPSPSGYLKSATVACSGILGGPRARKSLCPVLRAQHGTLRLPDPRSWKRNSDGRQEERWQGPWSKERSSEGGREAPRAPE</sequence>